<dbReference type="PROSITE" id="PS51383">
    <property type="entry name" value="YJEF_C_3"/>
    <property type="match status" value="1"/>
</dbReference>
<evidence type="ECO:0000256" key="10">
    <source>
        <dbReference type="ARBA" id="ARBA00023027"/>
    </source>
</evidence>
<evidence type="ECO:0000313" key="23">
    <source>
        <dbReference type="Proteomes" id="UP000199297"/>
    </source>
</evidence>
<keyword evidence="8 17" id="KW-0521">NADP</keyword>
<evidence type="ECO:0000256" key="7">
    <source>
        <dbReference type="ARBA" id="ARBA00022840"/>
    </source>
</evidence>
<dbReference type="EMBL" id="FOBI01000023">
    <property type="protein sequence ID" value="SEL81017.1"/>
    <property type="molecule type" value="Genomic_DNA"/>
</dbReference>
<name>A0A1H7TB08_9GAMM</name>
<keyword evidence="13" id="KW-0511">Multifunctional enzyme</keyword>
<dbReference type="NCBIfam" id="TIGR00197">
    <property type="entry name" value="yjeF_nterm"/>
    <property type="match status" value="1"/>
</dbReference>
<comment type="similarity">
    <text evidence="4 19">In the C-terminal section; belongs to the NnrD/CARKD family.</text>
</comment>
<keyword evidence="5 18" id="KW-0479">Metal-binding</keyword>
<evidence type="ECO:0000256" key="12">
    <source>
        <dbReference type="ARBA" id="ARBA00023239"/>
    </source>
</evidence>
<organism evidence="22 23">
    <name type="scientific">Colwellia chukchiensis</name>
    <dbReference type="NCBI Taxonomy" id="641665"/>
    <lineage>
        <taxon>Bacteria</taxon>
        <taxon>Pseudomonadati</taxon>
        <taxon>Pseudomonadota</taxon>
        <taxon>Gammaproteobacteria</taxon>
        <taxon>Alteromonadales</taxon>
        <taxon>Colwelliaceae</taxon>
        <taxon>Colwellia</taxon>
    </lineage>
</organism>
<dbReference type="InterPro" id="IPR004443">
    <property type="entry name" value="YjeF_N_dom"/>
</dbReference>
<evidence type="ECO:0000256" key="3">
    <source>
        <dbReference type="ARBA" id="ARBA00006001"/>
    </source>
</evidence>
<feature type="domain" description="YjeF N-terminal" evidence="21">
    <location>
        <begin position="15"/>
        <end position="224"/>
    </location>
</feature>
<dbReference type="InterPro" id="IPR036652">
    <property type="entry name" value="YjeF_N_dom_sf"/>
</dbReference>
<dbReference type="GO" id="GO:0110051">
    <property type="term" value="P:metabolite repair"/>
    <property type="evidence" value="ECO:0007669"/>
    <property type="project" value="TreeGrafter"/>
</dbReference>
<dbReference type="HAMAP" id="MF_01966">
    <property type="entry name" value="NADHX_epimerase"/>
    <property type="match status" value="1"/>
</dbReference>
<feature type="binding site" evidence="18">
    <location>
        <position position="134"/>
    </location>
    <ligand>
        <name>K(+)</name>
        <dbReference type="ChEBI" id="CHEBI:29103"/>
    </ligand>
</feature>
<feature type="binding site" evidence="18">
    <location>
        <position position="167"/>
    </location>
    <ligand>
        <name>(6S)-NADPHX</name>
        <dbReference type="ChEBI" id="CHEBI:64076"/>
    </ligand>
</feature>
<reference evidence="23" key="1">
    <citation type="submission" date="2016-10" db="EMBL/GenBank/DDBJ databases">
        <authorList>
            <person name="Varghese N."/>
            <person name="Submissions S."/>
        </authorList>
    </citation>
    <scope>NUCLEOTIDE SEQUENCE [LARGE SCALE GENOMIC DNA]</scope>
    <source>
        <strain evidence="23">CGMCC 1.9127</strain>
    </source>
</reference>
<gene>
    <name evidence="17" type="primary">nnrD</name>
    <name evidence="18" type="synonym">nnrE</name>
    <name evidence="22" type="ORF">SAMN05216262_12335</name>
</gene>
<evidence type="ECO:0000256" key="2">
    <source>
        <dbReference type="ARBA" id="ARBA00000909"/>
    </source>
</evidence>
<evidence type="ECO:0000256" key="13">
    <source>
        <dbReference type="ARBA" id="ARBA00023268"/>
    </source>
</evidence>
<dbReference type="EC" id="5.1.99.6" evidence="19"/>
<feature type="binding site" evidence="17">
    <location>
        <position position="376"/>
    </location>
    <ligand>
        <name>(6S)-NADPHX</name>
        <dbReference type="ChEBI" id="CHEBI:64076"/>
    </ligand>
</feature>
<evidence type="ECO:0000313" key="22">
    <source>
        <dbReference type="EMBL" id="SEL81017.1"/>
    </source>
</evidence>
<evidence type="ECO:0000256" key="19">
    <source>
        <dbReference type="PIRNR" id="PIRNR017184"/>
    </source>
</evidence>
<dbReference type="STRING" id="641665.GCA_002104455_02286"/>
<dbReference type="PANTHER" id="PTHR12592">
    <property type="entry name" value="ATP-DEPENDENT (S)-NAD(P)H-HYDRATE DEHYDRATASE FAMILY MEMBER"/>
    <property type="match status" value="1"/>
</dbReference>
<evidence type="ECO:0000256" key="1">
    <source>
        <dbReference type="ARBA" id="ARBA00000013"/>
    </source>
</evidence>
<dbReference type="Proteomes" id="UP000199297">
    <property type="component" value="Unassembled WGS sequence"/>
</dbReference>
<keyword evidence="9 18" id="KW-0630">Potassium</keyword>
<comment type="similarity">
    <text evidence="3 19">In the N-terminal section; belongs to the NnrE/AIBP family.</text>
</comment>
<evidence type="ECO:0000256" key="14">
    <source>
        <dbReference type="ARBA" id="ARBA00025153"/>
    </source>
</evidence>
<dbReference type="HAMAP" id="MF_01965">
    <property type="entry name" value="NADHX_dehydratase"/>
    <property type="match status" value="1"/>
</dbReference>
<evidence type="ECO:0000256" key="11">
    <source>
        <dbReference type="ARBA" id="ARBA00023235"/>
    </source>
</evidence>
<dbReference type="PIRSF" id="PIRSF017184">
    <property type="entry name" value="Nnr"/>
    <property type="match status" value="1"/>
</dbReference>
<evidence type="ECO:0000256" key="5">
    <source>
        <dbReference type="ARBA" id="ARBA00022723"/>
    </source>
</evidence>
<comment type="catalytic activity">
    <reaction evidence="15 17 19">
        <text>(6S)-NADHX + ADP = AMP + phosphate + NADH + H(+)</text>
        <dbReference type="Rhea" id="RHEA:32223"/>
        <dbReference type="ChEBI" id="CHEBI:15378"/>
        <dbReference type="ChEBI" id="CHEBI:43474"/>
        <dbReference type="ChEBI" id="CHEBI:57945"/>
        <dbReference type="ChEBI" id="CHEBI:64074"/>
        <dbReference type="ChEBI" id="CHEBI:456215"/>
        <dbReference type="ChEBI" id="CHEBI:456216"/>
        <dbReference type="EC" id="4.2.1.136"/>
    </reaction>
</comment>
<dbReference type="PROSITE" id="PS01050">
    <property type="entry name" value="YJEF_C_2"/>
    <property type="match status" value="1"/>
</dbReference>
<comment type="catalytic activity">
    <reaction evidence="16 17 19">
        <text>(6S)-NADPHX + ADP = AMP + phosphate + NADPH + H(+)</text>
        <dbReference type="Rhea" id="RHEA:32235"/>
        <dbReference type="ChEBI" id="CHEBI:15378"/>
        <dbReference type="ChEBI" id="CHEBI:43474"/>
        <dbReference type="ChEBI" id="CHEBI:57783"/>
        <dbReference type="ChEBI" id="CHEBI:64076"/>
        <dbReference type="ChEBI" id="CHEBI:456215"/>
        <dbReference type="ChEBI" id="CHEBI:456216"/>
        <dbReference type="EC" id="4.2.1.136"/>
    </reaction>
</comment>
<keyword evidence="11 18" id="KW-0413">Isomerase</keyword>
<comment type="subunit">
    <text evidence="17">Homotetramer.</text>
</comment>
<comment type="function">
    <text evidence="17">Catalyzes the dehydration of the S-form of NAD(P)HX at the expense of ADP, which is converted to AMP. Together with NAD(P)HX epimerase, which catalyzes the epimerization of the S- and R-forms, the enzyme allows the repair of both epimers of NAD(P)HX, a damaged form of NAD(P)H that is a result of enzymatic or heat-dependent hydration.</text>
</comment>
<feature type="binding site" evidence="18">
    <location>
        <position position="170"/>
    </location>
    <ligand>
        <name>K(+)</name>
        <dbReference type="ChEBI" id="CHEBI:29103"/>
    </ligand>
</feature>
<protein>
    <recommendedName>
        <fullName evidence="19">Bifunctional NAD(P)H-hydrate repair enzyme</fullName>
    </recommendedName>
    <alternativeName>
        <fullName evidence="19">Nicotinamide nucleotide repair protein</fullName>
    </alternativeName>
    <domain>
        <recommendedName>
            <fullName evidence="19">ADP-dependent (S)-NAD(P)H-hydrate dehydratase</fullName>
            <ecNumber evidence="19">4.2.1.136</ecNumber>
        </recommendedName>
        <alternativeName>
            <fullName evidence="19">ADP-dependent NAD(P)HX dehydratase</fullName>
        </alternativeName>
    </domain>
    <domain>
        <recommendedName>
            <fullName evidence="19">NAD(P)H-hydrate epimerase</fullName>
            <ecNumber evidence="19">5.1.99.6</ecNumber>
        </recommendedName>
    </domain>
</protein>
<accession>A0A1H7TB08</accession>
<feature type="binding site" evidence="17">
    <location>
        <position position="442"/>
    </location>
    <ligand>
        <name>(6S)-NADPHX</name>
        <dbReference type="ChEBI" id="CHEBI:64076"/>
    </ligand>
</feature>
<dbReference type="EC" id="4.2.1.136" evidence="19"/>
<feature type="binding site" evidence="17">
    <location>
        <position position="441"/>
    </location>
    <ligand>
        <name>AMP</name>
        <dbReference type="ChEBI" id="CHEBI:456215"/>
    </ligand>
</feature>
<feature type="binding site" evidence="18">
    <location>
        <begin position="63"/>
        <end position="67"/>
    </location>
    <ligand>
        <name>(6S)-NADPHX</name>
        <dbReference type="ChEBI" id="CHEBI:64076"/>
    </ligand>
</feature>
<dbReference type="Gene3D" id="3.40.1190.20">
    <property type="match status" value="1"/>
</dbReference>
<evidence type="ECO:0000256" key="15">
    <source>
        <dbReference type="ARBA" id="ARBA00048238"/>
    </source>
</evidence>
<dbReference type="InterPro" id="IPR030677">
    <property type="entry name" value="Nnr"/>
</dbReference>
<feature type="binding site" evidence="18">
    <location>
        <position position="64"/>
    </location>
    <ligand>
        <name>K(+)</name>
        <dbReference type="ChEBI" id="CHEBI:29103"/>
    </ligand>
</feature>
<dbReference type="PROSITE" id="PS51385">
    <property type="entry name" value="YJEF_N"/>
    <property type="match status" value="1"/>
</dbReference>
<feature type="binding site" evidence="17">
    <location>
        <position position="330"/>
    </location>
    <ligand>
        <name>(6S)-NADPHX</name>
        <dbReference type="ChEBI" id="CHEBI:64076"/>
    </ligand>
</feature>
<comment type="catalytic activity">
    <reaction evidence="1 18 19">
        <text>(6R)-NADHX = (6S)-NADHX</text>
        <dbReference type="Rhea" id="RHEA:32215"/>
        <dbReference type="ChEBI" id="CHEBI:64074"/>
        <dbReference type="ChEBI" id="CHEBI:64075"/>
        <dbReference type="EC" id="5.1.99.6"/>
    </reaction>
</comment>
<keyword evidence="23" id="KW-1185">Reference proteome</keyword>
<comment type="function">
    <text evidence="18">Catalyzes the epimerization of the S- and R-forms of NAD(P)HX, a damaged form of NAD(P)H that is a result of enzymatic or heat-dependent hydration. This is a prerequisite for the S-specific NAD(P)H-hydrate dehydratase to allow the repair of both epimers of NAD(P)HX.</text>
</comment>
<dbReference type="AlphaFoldDB" id="A0A1H7TB08"/>
<keyword evidence="12 17" id="KW-0456">Lyase</keyword>
<dbReference type="Pfam" id="PF01256">
    <property type="entry name" value="Carb_kinase"/>
    <property type="match status" value="1"/>
</dbReference>
<comment type="similarity">
    <text evidence="17">Belongs to the NnrD/CARKD family.</text>
</comment>
<keyword evidence="6 17" id="KW-0547">Nucleotide-binding</keyword>
<comment type="cofactor">
    <cofactor evidence="17">
        <name>Mg(2+)</name>
        <dbReference type="ChEBI" id="CHEBI:18420"/>
    </cofactor>
</comment>
<evidence type="ECO:0000256" key="18">
    <source>
        <dbReference type="HAMAP-Rule" id="MF_01966"/>
    </source>
</evidence>
<comment type="cofactor">
    <cofactor evidence="18 19">
        <name>K(+)</name>
        <dbReference type="ChEBI" id="CHEBI:29103"/>
    </cofactor>
    <text evidence="18 19">Binds 1 potassium ion per subunit.</text>
</comment>
<evidence type="ECO:0000256" key="16">
    <source>
        <dbReference type="ARBA" id="ARBA00049209"/>
    </source>
</evidence>
<feature type="domain" description="YjeF C-terminal" evidence="20">
    <location>
        <begin position="233"/>
        <end position="501"/>
    </location>
</feature>
<comment type="caution">
    <text evidence="18">Lacks conserved residue(s) required for the propagation of feature annotation.</text>
</comment>
<dbReference type="PANTHER" id="PTHR12592:SF0">
    <property type="entry name" value="ATP-DEPENDENT (S)-NAD(P)H-HYDRATE DEHYDRATASE"/>
    <property type="match status" value="1"/>
</dbReference>
<feature type="binding site" evidence="17">
    <location>
        <position position="268"/>
    </location>
    <ligand>
        <name>(6S)-NADPHX</name>
        <dbReference type="ChEBI" id="CHEBI:64076"/>
    </ligand>
</feature>
<feature type="binding site" evidence="17">
    <location>
        <begin position="413"/>
        <end position="417"/>
    </location>
    <ligand>
        <name>AMP</name>
        <dbReference type="ChEBI" id="CHEBI:456215"/>
    </ligand>
</feature>
<evidence type="ECO:0000259" key="20">
    <source>
        <dbReference type="PROSITE" id="PS51383"/>
    </source>
</evidence>
<evidence type="ECO:0000256" key="17">
    <source>
        <dbReference type="HAMAP-Rule" id="MF_01965"/>
    </source>
</evidence>
<evidence type="ECO:0000256" key="9">
    <source>
        <dbReference type="ARBA" id="ARBA00022958"/>
    </source>
</evidence>
<dbReference type="GO" id="GO:0005524">
    <property type="term" value="F:ATP binding"/>
    <property type="evidence" value="ECO:0007669"/>
    <property type="project" value="UniProtKB-UniRule"/>
</dbReference>
<dbReference type="GO" id="GO:0052855">
    <property type="term" value="F:ADP-dependent NAD(P)H-hydrate dehydratase activity"/>
    <property type="evidence" value="ECO:0007669"/>
    <property type="project" value="UniProtKB-UniRule"/>
</dbReference>
<dbReference type="InterPro" id="IPR029056">
    <property type="entry name" value="Ribokinase-like"/>
</dbReference>
<comment type="catalytic activity">
    <reaction evidence="2 18 19">
        <text>(6R)-NADPHX = (6S)-NADPHX</text>
        <dbReference type="Rhea" id="RHEA:32227"/>
        <dbReference type="ChEBI" id="CHEBI:64076"/>
        <dbReference type="ChEBI" id="CHEBI:64077"/>
        <dbReference type="EC" id="5.1.99.6"/>
    </reaction>
</comment>
<dbReference type="InterPro" id="IPR000631">
    <property type="entry name" value="CARKD"/>
</dbReference>
<evidence type="ECO:0000256" key="8">
    <source>
        <dbReference type="ARBA" id="ARBA00022857"/>
    </source>
</evidence>
<feature type="binding site" evidence="18">
    <location>
        <begin position="138"/>
        <end position="144"/>
    </location>
    <ligand>
        <name>(6S)-NADPHX</name>
        <dbReference type="ChEBI" id="CHEBI:64076"/>
    </ligand>
</feature>
<dbReference type="InterPro" id="IPR017953">
    <property type="entry name" value="Carbohydrate_kinase_pred_CS"/>
</dbReference>
<evidence type="ECO:0000256" key="4">
    <source>
        <dbReference type="ARBA" id="ARBA00009524"/>
    </source>
</evidence>
<keyword evidence="10 17" id="KW-0520">NAD</keyword>
<dbReference type="GO" id="GO:0046496">
    <property type="term" value="P:nicotinamide nucleotide metabolic process"/>
    <property type="evidence" value="ECO:0007669"/>
    <property type="project" value="UniProtKB-UniRule"/>
</dbReference>
<dbReference type="GO" id="GO:0046872">
    <property type="term" value="F:metal ion binding"/>
    <property type="evidence" value="ECO:0007669"/>
    <property type="project" value="UniProtKB-UniRule"/>
</dbReference>
<dbReference type="CDD" id="cd01171">
    <property type="entry name" value="YXKO-related"/>
    <property type="match status" value="1"/>
</dbReference>
<dbReference type="Pfam" id="PF03853">
    <property type="entry name" value="YjeF_N"/>
    <property type="match status" value="1"/>
</dbReference>
<dbReference type="SUPFAM" id="SSF64153">
    <property type="entry name" value="YjeF N-terminal domain-like"/>
    <property type="match status" value="1"/>
</dbReference>
<comment type="function">
    <text evidence="14 19">Bifunctional enzyme that catalyzes the epimerization of the S- and R-forms of NAD(P)HX and the dehydration of the S-form of NAD(P)HX at the expense of ADP, which is converted to AMP. This allows the repair of both epimers of NAD(P)HX, a damaged form of NAD(P)H that is a result of enzymatic or heat-dependent hydration.</text>
</comment>
<evidence type="ECO:0000259" key="21">
    <source>
        <dbReference type="PROSITE" id="PS51385"/>
    </source>
</evidence>
<sequence>MAASLTHQAYKVNQLQQHEADAAQALGMNLFQLMQRAGARVFAQLQRHFPLANNILVVCGKGNNGGDGYIIADLAQQAGMKVTVLVLAEREAIRGDAKQALSLLEHSAVNIDFCPSAQSIIEQLNAFHGDLIVDCIFGIGFNGPLSPALVQLFTKINNQPCAKLSVDVPSGLNADLGTVSAKAIKADLTVTLIAYKQGLLTGQAAHYVGNLQLETLGIHQAFSQLCATHCFRQHGQNIPQLEARPANYHKGHIGMLLAIGGYHAYAGAICLSAEAALRSGASLVSVCCHEKSRTPLLIRRPELMVAATSAQTLGRSSVIEQAKVLIVGPGLAQTAWSQALFKLAMACPQPKVVDADALNLLAAQPQKSANWILTPHPGEAARLLSCAISDIEADRFAAVQKIAQKYGGICVLKGAGTLISDGHTVWINTSGNPGMASGGMGDVLTGIIGALLLQMSDLFTAARLGVYIHGRAADIIAKNTGEIGLLASDLYSEIQRLINGQCY</sequence>
<comment type="similarity">
    <text evidence="18">Belongs to the NnrE/AIBP family.</text>
</comment>
<evidence type="ECO:0000256" key="6">
    <source>
        <dbReference type="ARBA" id="ARBA00022741"/>
    </source>
</evidence>
<dbReference type="NCBIfam" id="TIGR00196">
    <property type="entry name" value="yjeF_cterm"/>
    <property type="match status" value="1"/>
</dbReference>
<dbReference type="GO" id="GO:0052856">
    <property type="term" value="F:NAD(P)HX epimerase activity"/>
    <property type="evidence" value="ECO:0007669"/>
    <property type="project" value="UniProtKB-UniRule"/>
</dbReference>
<keyword evidence="7 17" id="KW-0067">ATP-binding</keyword>
<dbReference type="Gene3D" id="3.40.50.10260">
    <property type="entry name" value="YjeF N-terminal domain"/>
    <property type="match status" value="1"/>
</dbReference>
<dbReference type="SUPFAM" id="SSF53613">
    <property type="entry name" value="Ribokinase-like"/>
    <property type="match status" value="1"/>
</dbReference>
<proteinExistence type="inferred from homology"/>